<dbReference type="PROSITE" id="PS51892">
    <property type="entry name" value="SUBTILASE"/>
    <property type="match status" value="1"/>
</dbReference>
<dbReference type="PROSITE" id="PS00136">
    <property type="entry name" value="SUBTILASE_ASP"/>
    <property type="match status" value="1"/>
</dbReference>
<comment type="caution">
    <text evidence="10">The sequence shown here is derived from an EMBL/GenBank/DDBJ whole genome shotgun (WGS) entry which is preliminary data.</text>
</comment>
<dbReference type="InterPro" id="IPR023827">
    <property type="entry name" value="Peptidase_S8_Asp-AS"/>
</dbReference>
<dbReference type="GO" id="GO:0006508">
    <property type="term" value="P:proteolysis"/>
    <property type="evidence" value="ECO:0007669"/>
    <property type="project" value="UniProtKB-KW"/>
</dbReference>
<proteinExistence type="inferred from homology"/>
<feature type="signal peptide" evidence="8">
    <location>
        <begin position="1"/>
        <end position="29"/>
    </location>
</feature>
<gene>
    <name evidence="10" type="ORF">HY30_03290</name>
</gene>
<evidence type="ECO:0000256" key="1">
    <source>
        <dbReference type="ARBA" id="ARBA00011073"/>
    </source>
</evidence>
<evidence type="ECO:0000256" key="5">
    <source>
        <dbReference type="PROSITE-ProRule" id="PRU01240"/>
    </source>
</evidence>
<dbReference type="PRINTS" id="PR00723">
    <property type="entry name" value="SUBTILISIN"/>
</dbReference>
<evidence type="ECO:0000313" key="10">
    <source>
        <dbReference type="EMBL" id="KCZ58774.1"/>
    </source>
</evidence>
<evidence type="ECO:0000256" key="2">
    <source>
        <dbReference type="ARBA" id="ARBA00022670"/>
    </source>
</evidence>
<dbReference type="InterPro" id="IPR000209">
    <property type="entry name" value="Peptidase_S8/S53_dom"/>
</dbReference>
<keyword evidence="4 5" id="KW-0720">Serine protease</keyword>
<dbReference type="Pfam" id="PF00082">
    <property type="entry name" value="Peptidase_S8"/>
    <property type="match status" value="1"/>
</dbReference>
<dbReference type="AlphaFoldDB" id="A0A062UPK3"/>
<dbReference type="Proteomes" id="UP000027190">
    <property type="component" value="Unassembled WGS sequence"/>
</dbReference>
<evidence type="ECO:0000259" key="9">
    <source>
        <dbReference type="Pfam" id="PF00082"/>
    </source>
</evidence>
<dbReference type="SUPFAM" id="SSF52743">
    <property type="entry name" value="Subtilisin-like"/>
    <property type="match status" value="1"/>
</dbReference>
<keyword evidence="11" id="KW-1185">Reference proteome</keyword>
<dbReference type="InterPro" id="IPR015500">
    <property type="entry name" value="Peptidase_S8_subtilisin-rel"/>
</dbReference>
<keyword evidence="3 5" id="KW-0378">Hydrolase</keyword>
<keyword evidence="8" id="KW-0732">Signal</keyword>
<evidence type="ECO:0000256" key="6">
    <source>
        <dbReference type="RuleBase" id="RU003355"/>
    </source>
</evidence>
<feature type="active site" description="Charge relay system" evidence="5">
    <location>
        <position position="162"/>
    </location>
</feature>
<evidence type="ECO:0000256" key="3">
    <source>
        <dbReference type="ARBA" id="ARBA00022801"/>
    </source>
</evidence>
<keyword evidence="2 5" id="KW-0645">Protease</keyword>
<feature type="domain" description="Peptidase S8/S53" evidence="9">
    <location>
        <begin position="103"/>
        <end position="437"/>
    </location>
</feature>
<dbReference type="PANTHER" id="PTHR43806:SF11">
    <property type="entry name" value="CEREVISIN-RELATED"/>
    <property type="match status" value="1"/>
</dbReference>
<dbReference type="RefSeq" id="WP_034738718.1">
    <property type="nucleotide sequence ID" value="NZ_AWFG01000019.1"/>
</dbReference>
<protein>
    <recommendedName>
        <fullName evidence="9">Peptidase S8/S53 domain-containing protein</fullName>
    </recommendedName>
</protein>
<dbReference type="eggNOG" id="COG1404">
    <property type="taxonomic scope" value="Bacteria"/>
</dbReference>
<dbReference type="InterPro" id="IPR023828">
    <property type="entry name" value="Peptidase_S8_Ser-AS"/>
</dbReference>
<comment type="similarity">
    <text evidence="1 5 6">Belongs to the peptidase S8 family.</text>
</comment>
<dbReference type="InterPro" id="IPR050131">
    <property type="entry name" value="Peptidase_S8_subtilisin-like"/>
</dbReference>
<sequence length="836" mass="86720">MSRNSKGRQASIPFVITAALLVPSSLVLGACAGGGGGGGSAVTPLPPPPPPPPPPPAPPPPPPPAPFPSTIAPASAFETYEYNRTGGLPVIGASSAYALGATGDGITVAIIDTGVLRDHPDLAAADIRTYDVCAANACSGYDSNGDSVVQVRQPGDIDTDGHGTLVTGVVAAVRQDNYATPVDEGNNGVNIQGIAYEASVIDIRADSPGSCARTGEDEGCTFSDNTLVQAIDYAVAQGANVINMSLGGDIDADQSLENAVRRAAAAGVLVVISAGNEAEPAGTDDMGNPVEAMGQIPSEPAYIAGEAASRGRVVAVGSITLDRVMSDFSNRAGTATQDYYLLAPGEDIVTTGLDDDVGNPDGVTCVGVQTASCNDADSIGDYYRVSGTSFSAPYVAGALALLLDAFPNLQDNPELALQILLDTADDYVDNTPDAITGEIAGVGTDSVSGVGIINLVEAFRPQGQQSLSISGQEMSVAQTLAPSGGAFGDWATASGAFNGIVFTDNYGRGFRLDADKAGKSLPTQLQPTSRVVNMNTRADWAASDSRAVAVGDLSFAWSTPRVQEDRLAPYQEEPVTNYQASYRFQGGEVEFGQGGGLQRLAPEVTLFNEPGVGNAYATGGNWAQLSRDMGMGFTMDLFTATDDARSLSGVSVGRDARYWSFRAGLSSASDDRTALGGSLQDRFGETDQASMTAYSLEGEWSPFGRLTLSSGFEMASVDLPGVDAQGIWTSRWSVGASHPAGPGQFSLVVAQPRRAETGTIRFLAPTAIDDRGVLLRNEIEAGLTPSGREIDYETRYRFRLSDNWTGDVSAALSTSPNHISGAEAENVVWLALGTKW</sequence>
<dbReference type="InterPro" id="IPR022398">
    <property type="entry name" value="Peptidase_S8_His-AS"/>
</dbReference>
<accession>A0A062UPK3</accession>
<name>A0A062UPK3_9PROT</name>
<dbReference type="EMBL" id="AWFG01000019">
    <property type="protein sequence ID" value="KCZ58774.1"/>
    <property type="molecule type" value="Genomic_DNA"/>
</dbReference>
<dbReference type="OrthoDB" id="5405281at2"/>
<dbReference type="InterPro" id="IPR036852">
    <property type="entry name" value="Peptidase_S8/S53_dom_sf"/>
</dbReference>
<evidence type="ECO:0000313" key="11">
    <source>
        <dbReference type="Proteomes" id="UP000027190"/>
    </source>
</evidence>
<evidence type="ECO:0000256" key="4">
    <source>
        <dbReference type="ARBA" id="ARBA00022825"/>
    </source>
</evidence>
<organism evidence="10 11">
    <name type="scientific">Hyphomonas chukchiensis</name>
    <dbReference type="NCBI Taxonomy" id="1280947"/>
    <lineage>
        <taxon>Bacteria</taxon>
        <taxon>Pseudomonadati</taxon>
        <taxon>Pseudomonadota</taxon>
        <taxon>Alphaproteobacteria</taxon>
        <taxon>Hyphomonadales</taxon>
        <taxon>Hyphomonadaceae</taxon>
        <taxon>Hyphomonas</taxon>
    </lineage>
</organism>
<feature type="compositionally biased region" description="Pro residues" evidence="7">
    <location>
        <begin position="44"/>
        <end position="67"/>
    </location>
</feature>
<evidence type="ECO:0000256" key="8">
    <source>
        <dbReference type="SAM" id="SignalP"/>
    </source>
</evidence>
<reference evidence="10 11" key="1">
    <citation type="journal article" date="2014" name="Antonie Van Leeuwenhoek">
        <title>Hyphomonas beringensis sp. nov. and Hyphomonas chukchiensis sp. nov., isolated from surface seawater of the Bering Sea and Chukchi Sea.</title>
        <authorList>
            <person name="Li C."/>
            <person name="Lai Q."/>
            <person name="Li G."/>
            <person name="Dong C."/>
            <person name="Wang J."/>
            <person name="Liao Y."/>
            <person name="Shao Z."/>
        </authorList>
    </citation>
    <scope>NUCLEOTIDE SEQUENCE [LARGE SCALE GENOMIC DNA]</scope>
    <source>
        <strain evidence="10 11">BH-BN04-4</strain>
    </source>
</reference>
<feature type="active site" description="Charge relay system" evidence="5">
    <location>
        <position position="389"/>
    </location>
</feature>
<dbReference type="PROSITE" id="PS51257">
    <property type="entry name" value="PROKAR_LIPOPROTEIN"/>
    <property type="match status" value="1"/>
</dbReference>
<dbReference type="PATRIC" id="fig|1280947.3.peg.1532"/>
<dbReference type="PANTHER" id="PTHR43806">
    <property type="entry name" value="PEPTIDASE S8"/>
    <property type="match status" value="1"/>
</dbReference>
<feature type="chain" id="PRO_5001614913" description="Peptidase S8/S53 domain-containing protein" evidence="8">
    <location>
        <begin position="30"/>
        <end position="836"/>
    </location>
</feature>
<dbReference type="Gene3D" id="3.40.50.200">
    <property type="entry name" value="Peptidase S8/S53 domain"/>
    <property type="match status" value="1"/>
</dbReference>
<dbReference type="PROSITE" id="PS00137">
    <property type="entry name" value="SUBTILASE_HIS"/>
    <property type="match status" value="1"/>
</dbReference>
<feature type="active site" description="Charge relay system" evidence="5">
    <location>
        <position position="112"/>
    </location>
</feature>
<dbReference type="STRING" id="1280947.HY30_03290"/>
<dbReference type="PROSITE" id="PS00138">
    <property type="entry name" value="SUBTILASE_SER"/>
    <property type="match status" value="1"/>
</dbReference>
<feature type="region of interest" description="Disordered" evidence="7">
    <location>
        <begin position="36"/>
        <end position="70"/>
    </location>
</feature>
<evidence type="ECO:0000256" key="7">
    <source>
        <dbReference type="SAM" id="MobiDB-lite"/>
    </source>
</evidence>
<dbReference type="GO" id="GO:0004252">
    <property type="term" value="F:serine-type endopeptidase activity"/>
    <property type="evidence" value="ECO:0007669"/>
    <property type="project" value="UniProtKB-UniRule"/>
</dbReference>